<dbReference type="Proteomes" id="UP000253689">
    <property type="component" value="Chromosome"/>
</dbReference>
<evidence type="ECO:0000313" key="2">
    <source>
        <dbReference type="Proteomes" id="UP000253689"/>
    </source>
</evidence>
<protein>
    <submittedName>
        <fullName evidence="1">Uncharacterized protein</fullName>
    </submittedName>
</protein>
<dbReference type="EMBL" id="CP031088">
    <property type="protein sequence ID" value="AXF95542.1"/>
    <property type="molecule type" value="Genomic_DNA"/>
</dbReference>
<evidence type="ECO:0000313" key="1">
    <source>
        <dbReference type="EMBL" id="AXF95542.1"/>
    </source>
</evidence>
<keyword evidence="2" id="KW-1185">Reference proteome</keyword>
<sequence>MLILKINLIKDYYNFFYYTLLTLYFKNCKINQDVDDFKNRNNIFKINYFAYIKKEI</sequence>
<organism evidence="1 2">
    <name type="scientific">Spiroplasma phoeniceum P40</name>
    <dbReference type="NCBI Taxonomy" id="1276259"/>
    <lineage>
        <taxon>Bacteria</taxon>
        <taxon>Bacillati</taxon>
        <taxon>Mycoplasmatota</taxon>
        <taxon>Mollicutes</taxon>
        <taxon>Entomoplasmatales</taxon>
        <taxon>Spiroplasmataceae</taxon>
        <taxon>Spiroplasma</taxon>
    </lineage>
</organism>
<accession>A0A345DMV4</accession>
<proteinExistence type="predicted"/>
<dbReference type="AlphaFoldDB" id="A0A345DMV4"/>
<reference evidence="2" key="1">
    <citation type="submission" date="2018-07" db="EMBL/GenBank/DDBJ databases">
        <title>Complete Genome Sequence of Spiroplasma phoeniceum.</title>
        <authorList>
            <person name="Davis R.E."/>
            <person name="Shao J.Y."/>
            <person name="Zhao Y."/>
            <person name="Silver A."/>
            <person name="Stump z."/>
            <person name="Gasparich G."/>
        </authorList>
    </citation>
    <scope>NUCLEOTIDE SEQUENCE [LARGE SCALE GENOMIC DNA]</scope>
    <source>
        <strain evidence="2">P40</strain>
    </source>
</reference>
<gene>
    <name evidence="1" type="ORF">SDAV_00548</name>
</gene>
<name>A0A345DMV4_9MOLU</name>
<dbReference type="KEGG" id="sphh:SDAV_00548"/>